<gene>
    <name evidence="7" type="ORF">STRMA_0814</name>
</gene>
<feature type="domain" description="Stealth protein CR1 conserved region 1" evidence="5">
    <location>
        <begin position="5"/>
        <end position="31"/>
    </location>
</feature>
<feature type="domain" description="Stealth protein CR4 conserved region 4" evidence="6">
    <location>
        <begin position="289"/>
        <end position="328"/>
    </location>
</feature>
<reference evidence="7 8" key="1">
    <citation type="journal article" date="2014" name="Int. J. Syst. Evol. Microbiol.">
        <title>Phylogenomics and the dynamic genome evolution of the genus Streptococcus.</title>
        <authorList>
            <consortium name="The Broad Institute Genome Sequencing Platform"/>
            <person name="Richards V.P."/>
            <person name="Palmer S.R."/>
            <person name="Pavinski Bitar P.D."/>
            <person name="Qin X."/>
            <person name="Weinstock G.M."/>
            <person name="Highlander S.K."/>
            <person name="Town C.D."/>
            <person name="Burne R.A."/>
            <person name="Stanhope M.J."/>
        </authorList>
    </citation>
    <scope>NUCLEOTIDE SEQUENCE [LARGE SCALE GENOMIC DNA]</scope>
    <source>
        <strain evidence="7 8">NCTC 11558</strain>
    </source>
</reference>
<dbReference type="PANTHER" id="PTHR24045">
    <property type="match status" value="1"/>
</dbReference>
<dbReference type="AlphaFoldDB" id="G5JUI6"/>
<evidence type="ECO:0000313" key="8">
    <source>
        <dbReference type="Proteomes" id="UP000003573"/>
    </source>
</evidence>
<dbReference type="STRING" id="764298.STRMA_0814"/>
<dbReference type="GO" id="GO:0016772">
    <property type="term" value="F:transferase activity, transferring phosphorus-containing groups"/>
    <property type="evidence" value="ECO:0007669"/>
    <property type="project" value="InterPro"/>
</dbReference>
<dbReference type="Proteomes" id="UP000003573">
    <property type="component" value="Unassembled WGS sequence"/>
</dbReference>
<dbReference type="InterPro" id="IPR031358">
    <property type="entry name" value="Stealth_CR1"/>
</dbReference>
<accession>G5JUI6</accession>
<keyword evidence="3" id="KW-0270">Exopolysaccharide synthesis</keyword>
<comment type="similarity">
    <text evidence="1">Belongs to the stealth family.</text>
</comment>
<dbReference type="Pfam" id="PF17103">
    <property type="entry name" value="Stealth_CR4"/>
    <property type="match status" value="1"/>
</dbReference>
<dbReference type="Pfam" id="PF11380">
    <property type="entry name" value="Stealth_CR2"/>
    <property type="match status" value="1"/>
</dbReference>
<comment type="caution">
    <text evidence="7">The sequence shown here is derived from an EMBL/GenBank/DDBJ whole genome shotgun (WGS) entry which is preliminary data.</text>
</comment>
<dbReference type="Pfam" id="PF17101">
    <property type="entry name" value="Stealth_CR1"/>
    <property type="match status" value="1"/>
</dbReference>
<proteinExistence type="inferred from homology"/>
<evidence type="ECO:0000259" key="6">
    <source>
        <dbReference type="Pfam" id="PF17103"/>
    </source>
</evidence>
<evidence type="ECO:0000256" key="2">
    <source>
        <dbReference type="ARBA" id="ARBA00022679"/>
    </source>
</evidence>
<evidence type="ECO:0000259" key="5">
    <source>
        <dbReference type="Pfam" id="PF17101"/>
    </source>
</evidence>
<dbReference type="InterPro" id="IPR047141">
    <property type="entry name" value="Stealth"/>
</dbReference>
<evidence type="ECO:0000313" key="7">
    <source>
        <dbReference type="EMBL" id="EHJ52269.1"/>
    </source>
</evidence>
<keyword evidence="2" id="KW-0808">Transferase</keyword>
<name>G5JUI6_9STRE</name>
<dbReference type="InterPro" id="IPR031356">
    <property type="entry name" value="Stealth_CR4"/>
</dbReference>
<dbReference type="GO" id="GO:0000271">
    <property type="term" value="P:polysaccharide biosynthetic process"/>
    <property type="evidence" value="ECO:0007669"/>
    <property type="project" value="UniProtKB-KW"/>
</dbReference>
<protein>
    <submittedName>
        <fullName evidence="7">Exopolysaccharide phosphotransferase cps2G family protein</fullName>
    </submittedName>
</protein>
<evidence type="ECO:0000256" key="3">
    <source>
        <dbReference type="ARBA" id="ARBA00023169"/>
    </source>
</evidence>
<dbReference type="PANTHER" id="PTHR24045:SF0">
    <property type="entry name" value="N-ACETYLGLUCOSAMINE-1-PHOSPHOTRANSFERASE SUBUNITS ALPHA_BETA"/>
    <property type="match status" value="1"/>
</dbReference>
<evidence type="ECO:0000259" key="4">
    <source>
        <dbReference type="Pfam" id="PF11380"/>
    </source>
</evidence>
<dbReference type="InterPro" id="IPR021520">
    <property type="entry name" value="Stealth_CR2"/>
</dbReference>
<dbReference type="RefSeq" id="WP_003080100.1">
    <property type="nucleotide sequence ID" value="NZ_AEUW02000001.1"/>
</dbReference>
<feature type="domain" description="Stealth protein CR2 conserved region 2" evidence="4">
    <location>
        <begin position="42"/>
        <end position="141"/>
    </location>
</feature>
<sequence length="328" mass="38938">MRAIEKIDFVVLWVDDNDKEWLEEKAKFTKNADKTVENDKLYRDYGTFHYWFRMVEKHAPWVHKIHLVTNGQVPDWLDAAHPKLNLVKHADFMPKEYLPTFNAAAIELNLHRIPELSEQFVLFNDDMFLVNDVRPEDFFVDGKPKLMAVYNAIVPAEAFDQLLFNNVKLIKRHFPAKKALKESPFKFFTFKYGKYLFKNIFLLPWDITGYHNPHLPAPIRKSTLDLLWTKEKETLGTASCNHIRNYATDVNQYICHYWQIETNQFEPFEQNKGAFLTINEVGRLPRLFKSRKVKMICINDTVDIDVENLKYLQDLLLKYYPVKSHFEK</sequence>
<organism evidence="7 8">
    <name type="scientific">Streptococcus macacae NCTC 11558</name>
    <dbReference type="NCBI Taxonomy" id="764298"/>
    <lineage>
        <taxon>Bacteria</taxon>
        <taxon>Bacillati</taxon>
        <taxon>Bacillota</taxon>
        <taxon>Bacilli</taxon>
        <taxon>Lactobacillales</taxon>
        <taxon>Streptococcaceae</taxon>
        <taxon>Streptococcus</taxon>
    </lineage>
</organism>
<keyword evidence="8" id="KW-1185">Reference proteome</keyword>
<evidence type="ECO:0000256" key="1">
    <source>
        <dbReference type="ARBA" id="ARBA00007583"/>
    </source>
</evidence>
<dbReference type="eggNOG" id="COG0438">
    <property type="taxonomic scope" value="Bacteria"/>
</dbReference>
<dbReference type="EMBL" id="AEUW02000001">
    <property type="protein sequence ID" value="EHJ52269.1"/>
    <property type="molecule type" value="Genomic_DNA"/>
</dbReference>